<evidence type="ECO:0000256" key="1">
    <source>
        <dbReference type="ARBA" id="ARBA00004370"/>
    </source>
</evidence>
<feature type="transmembrane region" description="Helical" evidence="6">
    <location>
        <begin position="186"/>
        <end position="206"/>
    </location>
</feature>
<dbReference type="PANTHER" id="PTHR23427">
    <property type="entry name" value="SURFEIT LOCUS PROTEIN"/>
    <property type="match status" value="1"/>
</dbReference>
<dbReference type="Proteomes" id="UP000244152">
    <property type="component" value="Unassembled WGS sequence"/>
</dbReference>
<sequence length="213" mass="24208">MVQLGNWQLSRAQEKESRQERLDRLSQEPAITLPDHPVKLEDFQYHQVEARGEYVPGHTIYLDNKIYKGIAGYQIVTPLRIGNSEMHVLVNRGWIAASRDRSKLPEVATPGGKIFVSGIATTAMQKTLELSPDQVAGQVWENLDPERYRSSTGLKLQPVMILQKDQTNDGLVREWVRPDSGSAKNIGYAFQWFAMALAVLIIYLVLSVKRERY</sequence>
<feature type="compositionally biased region" description="Polar residues" evidence="7">
    <location>
        <begin position="1"/>
        <end position="11"/>
    </location>
</feature>
<dbReference type="CDD" id="cd06662">
    <property type="entry name" value="SURF1"/>
    <property type="match status" value="1"/>
</dbReference>
<keyword evidence="3 6" id="KW-0812">Transmembrane</keyword>
<reference evidence="8 9" key="1">
    <citation type="submission" date="2018-04" db="EMBL/GenBank/DDBJ databases">
        <title>Active sludge and wastewater microbial communities from Klosterneuburg, Austria.</title>
        <authorList>
            <person name="Wagner M."/>
        </authorList>
    </citation>
    <scope>NUCLEOTIDE SEQUENCE [LARGE SCALE GENOMIC DNA]</scope>
    <source>
        <strain evidence="8 9">Nl12</strain>
    </source>
</reference>
<evidence type="ECO:0000256" key="6">
    <source>
        <dbReference type="RuleBase" id="RU363076"/>
    </source>
</evidence>
<dbReference type="PANTHER" id="PTHR23427:SF2">
    <property type="entry name" value="SURFEIT LOCUS PROTEIN 1"/>
    <property type="match status" value="1"/>
</dbReference>
<dbReference type="AlphaFoldDB" id="A0A2T5IAU7"/>
<dbReference type="InterPro" id="IPR002994">
    <property type="entry name" value="Surf1/Shy1"/>
</dbReference>
<proteinExistence type="inferred from homology"/>
<dbReference type="Pfam" id="PF02104">
    <property type="entry name" value="SURF1"/>
    <property type="match status" value="1"/>
</dbReference>
<gene>
    <name evidence="8" type="ORF">C8R21_1123</name>
</gene>
<keyword evidence="6" id="KW-1003">Cell membrane</keyword>
<comment type="similarity">
    <text evidence="2 6">Belongs to the SURF1 family.</text>
</comment>
<evidence type="ECO:0000313" key="9">
    <source>
        <dbReference type="Proteomes" id="UP000244152"/>
    </source>
</evidence>
<dbReference type="EMBL" id="QAOK01000012">
    <property type="protein sequence ID" value="PTQ80965.1"/>
    <property type="molecule type" value="Genomic_DNA"/>
</dbReference>
<evidence type="ECO:0000256" key="7">
    <source>
        <dbReference type="SAM" id="MobiDB-lite"/>
    </source>
</evidence>
<keyword evidence="4 6" id="KW-1133">Transmembrane helix</keyword>
<dbReference type="GO" id="GO:0005886">
    <property type="term" value="C:plasma membrane"/>
    <property type="evidence" value="ECO:0007669"/>
    <property type="project" value="UniProtKB-SubCell"/>
</dbReference>
<keyword evidence="5 6" id="KW-0472">Membrane</keyword>
<feature type="region of interest" description="Disordered" evidence="7">
    <location>
        <begin position="1"/>
        <end position="28"/>
    </location>
</feature>
<evidence type="ECO:0000313" key="8">
    <source>
        <dbReference type="EMBL" id="PTQ80965.1"/>
    </source>
</evidence>
<feature type="compositionally biased region" description="Basic and acidic residues" evidence="7">
    <location>
        <begin position="12"/>
        <end position="26"/>
    </location>
</feature>
<evidence type="ECO:0000256" key="5">
    <source>
        <dbReference type="ARBA" id="ARBA00023136"/>
    </source>
</evidence>
<comment type="subcellular location">
    <subcellularLocation>
        <location evidence="6">Cell membrane</location>
        <topology evidence="6">Multi-pass membrane protein</topology>
    </subcellularLocation>
    <subcellularLocation>
        <location evidence="1">Membrane</location>
    </subcellularLocation>
</comment>
<dbReference type="InterPro" id="IPR045214">
    <property type="entry name" value="Surf1/Surf4"/>
</dbReference>
<evidence type="ECO:0000256" key="2">
    <source>
        <dbReference type="ARBA" id="ARBA00007165"/>
    </source>
</evidence>
<organism evidence="8 9">
    <name type="scientific">Nitrosospira multiformis</name>
    <dbReference type="NCBI Taxonomy" id="1231"/>
    <lineage>
        <taxon>Bacteria</taxon>
        <taxon>Pseudomonadati</taxon>
        <taxon>Pseudomonadota</taxon>
        <taxon>Betaproteobacteria</taxon>
        <taxon>Nitrosomonadales</taxon>
        <taxon>Nitrosomonadaceae</taxon>
        <taxon>Nitrosospira</taxon>
    </lineage>
</organism>
<protein>
    <recommendedName>
        <fullName evidence="6">SURF1-like protein</fullName>
    </recommendedName>
</protein>
<evidence type="ECO:0000256" key="4">
    <source>
        <dbReference type="ARBA" id="ARBA00022989"/>
    </source>
</evidence>
<evidence type="ECO:0000256" key="3">
    <source>
        <dbReference type="ARBA" id="ARBA00022692"/>
    </source>
</evidence>
<accession>A0A2T5IAU7</accession>
<comment type="caution">
    <text evidence="6">Lacks conserved residue(s) required for the propagation of feature annotation.</text>
</comment>
<comment type="caution">
    <text evidence="8">The sequence shown here is derived from an EMBL/GenBank/DDBJ whole genome shotgun (WGS) entry which is preliminary data.</text>
</comment>
<dbReference type="PROSITE" id="PS50895">
    <property type="entry name" value="SURF1"/>
    <property type="match status" value="1"/>
</dbReference>
<name>A0A2T5IAU7_9PROT</name>